<dbReference type="InterPro" id="IPR006634">
    <property type="entry name" value="TLC-dom"/>
</dbReference>
<dbReference type="AlphaFoldDB" id="A0A9Q1HG62"/>
<keyword evidence="9" id="KW-1185">Reference proteome</keyword>
<dbReference type="Proteomes" id="UP001152320">
    <property type="component" value="Chromosome 4"/>
</dbReference>
<evidence type="ECO:0000256" key="1">
    <source>
        <dbReference type="ARBA" id="ARBA00004141"/>
    </source>
</evidence>
<dbReference type="PANTHER" id="PTHR13439:SF66">
    <property type="entry name" value="BCDNA.GH12326"/>
    <property type="match status" value="1"/>
</dbReference>
<feature type="transmembrane region" description="Helical" evidence="6">
    <location>
        <begin position="42"/>
        <end position="64"/>
    </location>
</feature>
<proteinExistence type="predicted"/>
<evidence type="ECO:0000256" key="5">
    <source>
        <dbReference type="PROSITE-ProRule" id="PRU00205"/>
    </source>
</evidence>
<dbReference type="PANTHER" id="PTHR13439">
    <property type="entry name" value="CT120 PROTEIN"/>
    <property type="match status" value="1"/>
</dbReference>
<evidence type="ECO:0000313" key="8">
    <source>
        <dbReference type="EMBL" id="KAJ8043768.1"/>
    </source>
</evidence>
<evidence type="ECO:0000256" key="2">
    <source>
        <dbReference type="ARBA" id="ARBA00022692"/>
    </source>
</evidence>
<keyword evidence="2 5" id="KW-0812">Transmembrane</keyword>
<feature type="transmembrane region" description="Helical" evidence="6">
    <location>
        <begin position="190"/>
        <end position="211"/>
    </location>
</feature>
<evidence type="ECO:0000256" key="3">
    <source>
        <dbReference type="ARBA" id="ARBA00022989"/>
    </source>
</evidence>
<keyword evidence="3 6" id="KW-1133">Transmembrane helix</keyword>
<dbReference type="Pfam" id="PF03798">
    <property type="entry name" value="TRAM_LAG1_CLN8"/>
    <property type="match status" value="1"/>
</dbReference>
<sequence length="279" mass="32468">MDTTLPALFLVGSALFPSVFLSSAFLLRTWVGVRSRDVCTAVAMRITSIFHAVLASAVGWYIVINCYQDFLYARCWIVDKYLCFGLPYMLYDMGAMYASFHVDLEVKHSTILSKSWTFLPFLRKEKLLLFHHLMVALVGYPLAVFYRNGKGEFFLGCMLLTELSSPFVNLRGILKKINMKNSLLYYTNNALILIVFFLCRIFIFPVIFWVYSWDQQFSWIKVPFMIPWHCTLGCSIIVLFQCMWYYMFARSIWRGLQRKHFDANCNGTDENPLVGQKGH</sequence>
<protein>
    <submittedName>
        <fullName evidence="8">Protein FAM57A</fullName>
    </submittedName>
</protein>
<evidence type="ECO:0000256" key="6">
    <source>
        <dbReference type="SAM" id="Phobius"/>
    </source>
</evidence>
<comment type="caution">
    <text evidence="8">The sequence shown here is derived from an EMBL/GenBank/DDBJ whole genome shotgun (WGS) entry which is preliminary data.</text>
</comment>
<name>A0A9Q1HG62_HOLLE</name>
<dbReference type="GO" id="GO:0005783">
    <property type="term" value="C:endoplasmic reticulum"/>
    <property type="evidence" value="ECO:0007669"/>
    <property type="project" value="TreeGrafter"/>
</dbReference>
<accession>A0A9Q1HG62</accession>
<organism evidence="8 9">
    <name type="scientific">Holothuria leucospilota</name>
    <name type="common">Black long sea cucumber</name>
    <name type="synonym">Mertensiothuria leucospilota</name>
    <dbReference type="NCBI Taxonomy" id="206669"/>
    <lineage>
        <taxon>Eukaryota</taxon>
        <taxon>Metazoa</taxon>
        <taxon>Echinodermata</taxon>
        <taxon>Eleutherozoa</taxon>
        <taxon>Echinozoa</taxon>
        <taxon>Holothuroidea</taxon>
        <taxon>Aspidochirotacea</taxon>
        <taxon>Aspidochirotida</taxon>
        <taxon>Holothuriidae</taxon>
        <taxon>Holothuria</taxon>
    </lineage>
</organism>
<feature type="transmembrane region" description="Helical" evidence="6">
    <location>
        <begin position="6"/>
        <end position="30"/>
    </location>
</feature>
<dbReference type="PROSITE" id="PS50922">
    <property type="entry name" value="TLC"/>
    <property type="match status" value="1"/>
</dbReference>
<dbReference type="GO" id="GO:0055088">
    <property type="term" value="P:lipid homeostasis"/>
    <property type="evidence" value="ECO:0007669"/>
    <property type="project" value="TreeGrafter"/>
</dbReference>
<reference evidence="8" key="1">
    <citation type="submission" date="2021-10" db="EMBL/GenBank/DDBJ databases">
        <title>Tropical sea cucumber genome reveals ecological adaptation and Cuvierian tubules defense mechanism.</title>
        <authorList>
            <person name="Chen T."/>
        </authorList>
    </citation>
    <scope>NUCLEOTIDE SEQUENCE</scope>
    <source>
        <strain evidence="8">Nanhai2018</strain>
        <tissue evidence="8">Muscle</tissue>
    </source>
</reference>
<dbReference type="EMBL" id="JAIZAY010000004">
    <property type="protein sequence ID" value="KAJ8043768.1"/>
    <property type="molecule type" value="Genomic_DNA"/>
</dbReference>
<dbReference type="SMART" id="SM00724">
    <property type="entry name" value="TLC"/>
    <property type="match status" value="1"/>
</dbReference>
<evidence type="ECO:0000313" key="9">
    <source>
        <dbReference type="Proteomes" id="UP001152320"/>
    </source>
</evidence>
<feature type="domain" description="TLC" evidence="7">
    <location>
        <begin position="37"/>
        <end position="257"/>
    </location>
</feature>
<gene>
    <name evidence="8" type="ORF">HOLleu_11022</name>
</gene>
<comment type="subcellular location">
    <subcellularLocation>
        <location evidence="1">Membrane</location>
        <topology evidence="1">Multi-pass membrane protein</topology>
    </subcellularLocation>
</comment>
<feature type="transmembrane region" description="Helical" evidence="6">
    <location>
        <begin position="127"/>
        <end position="147"/>
    </location>
</feature>
<dbReference type="GO" id="GO:0016020">
    <property type="term" value="C:membrane"/>
    <property type="evidence" value="ECO:0007669"/>
    <property type="project" value="UniProtKB-SubCell"/>
</dbReference>
<dbReference type="OrthoDB" id="10266980at2759"/>
<dbReference type="InterPro" id="IPR050846">
    <property type="entry name" value="TLCD"/>
</dbReference>
<feature type="transmembrane region" description="Helical" evidence="6">
    <location>
        <begin position="70"/>
        <end position="91"/>
    </location>
</feature>
<evidence type="ECO:0000259" key="7">
    <source>
        <dbReference type="PROSITE" id="PS50922"/>
    </source>
</evidence>
<keyword evidence="4 5" id="KW-0472">Membrane</keyword>
<feature type="transmembrane region" description="Helical" evidence="6">
    <location>
        <begin position="226"/>
        <end position="248"/>
    </location>
</feature>
<evidence type="ECO:0000256" key="4">
    <source>
        <dbReference type="ARBA" id="ARBA00023136"/>
    </source>
</evidence>